<feature type="region of interest" description="Disordered" evidence="1">
    <location>
        <begin position="1216"/>
        <end position="1241"/>
    </location>
</feature>
<reference evidence="2" key="2">
    <citation type="journal article" date="2023" name="Commun. Biol.">
        <title>Intrasexual cuticular hydrocarbon dimorphism in a wasp sheds light on hydrocarbon biosynthesis genes in Hymenoptera.</title>
        <authorList>
            <person name="Moris V.C."/>
            <person name="Podsiadlowski L."/>
            <person name="Martin S."/>
            <person name="Oeyen J.P."/>
            <person name="Donath A."/>
            <person name="Petersen M."/>
            <person name="Wilbrandt J."/>
            <person name="Misof B."/>
            <person name="Liedtke D."/>
            <person name="Thamm M."/>
            <person name="Scheiner R."/>
            <person name="Schmitt T."/>
            <person name="Niehuis O."/>
        </authorList>
    </citation>
    <scope>NUCLEOTIDE SEQUENCE</scope>
    <source>
        <strain evidence="2">GBR_01_08_01A</strain>
    </source>
</reference>
<comment type="caution">
    <text evidence="2">The sequence shown here is derived from an EMBL/GenBank/DDBJ whole genome shotgun (WGS) entry which is preliminary data.</text>
</comment>
<gene>
    <name evidence="2" type="ORF">KPH14_001441</name>
</gene>
<feature type="compositionally biased region" description="Polar residues" evidence="1">
    <location>
        <begin position="988"/>
        <end position="1002"/>
    </location>
</feature>
<feature type="region of interest" description="Disordered" evidence="1">
    <location>
        <begin position="624"/>
        <end position="654"/>
    </location>
</feature>
<protein>
    <submittedName>
        <fullName evidence="2">Uncharacterized protein</fullName>
    </submittedName>
</protein>
<feature type="region of interest" description="Disordered" evidence="1">
    <location>
        <begin position="988"/>
        <end position="1017"/>
    </location>
</feature>
<evidence type="ECO:0000313" key="3">
    <source>
        <dbReference type="Proteomes" id="UP001258017"/>
    </source>
</evidence>
<organism evidence="2 3">
    <name type="scientific">Odynerus spinipes</name>
    <dbReference type="NCBI Taxonomy" id="1348599"/>
    <lineage>
        <taxon>Eukaryota</taxon>
        <taxon>Metazoa</taxon>
        <taxon>Ecdysozoa</taxon>
        <taxon>Arthropoda</taxon>
        <taxon>Hexapoda</taxon>
        <taxon>Insecta</taxon>
        <taxon>Pterygota</taxon>
        <taxon>Neoptera</taxon>
        <taxon>Endopterygota</taxon>
        <taxon>Hymenoptera</taxon>
        <taxon>Apocrita</taxon>
        <taxon>Aculeata</taxon>
        <taxon>Vespoidea</taxon>
        <taxon>Vespidae</taxon>
        <taxon>Eumeninae</taxon>
        <taxon>Odynerus</taxon>
    </lineage>
</organism>
<keyword evidence="3" id="KW-1185">Reference proteome</keyword>
<dbReference type="Proteomes" id="UP001258017">
    <property type="component" value="Unassembled WGS sequence"/>
</dbReference>
<evidence type="ECO:0000313" key="2">
    <source>
        <dbReference type="EMBL" id="KAK2586175.1"/>
    </source>
</evidence>
<feature type="compositionally biased region" description="Basic and acidic residues" evidence="1">
    <location>
        <begin position="1222"/>
        <end position="1236"/>
    </location>
</feature>
<feature type="region of interest" description="Disordered" evidence="1">
    <location>
        <begin position="746"/>
        <end position="766"/>
    </location>
</feature>
<sequence>MPRFIGYYVGISFQAELLAMSLLGLIVHNIDLVPAEKCMKLLGITDVDVINARARVQKRILASCARLEEESKNHPRLCKLEEDRQTRQTDIGKIRLIENREIRTPSIVDYLMTKTGIPVAPSRINNKHNRIMFSDVKREDDYIIRQQEREIECFTPDTEPSDHKTDESSIPNLTEMKKRFKQPEESVVDIVTDRIDEADETRQRFVKKNKKKKMCPLLREQIESRPCFPIVGRRKYKQCPFKKDTVPSCSPFPCSLARRNKCFDNSNVVETDTIACQSELNESTSLDVSEDDSTIAGHDANDDTKFECNFVRSEANANATSMKELIDEESDNYLTLKESYNIETPNLLNVPKELRLEPRRNLNHVFNNRSNVLPLANVWSTMGCLPFRQTFNFTSLYGRELQLDEVLFKPSSSQELFDRGKMTWNAPTTELLFKIPEQILCYTGVEYKPLPIPGTSNGTRCVEDKFQNLDPNDLEPMKIHRYASIEYPESEGKYESNKPLCVSQGVLTDGRSFIEDNDTYNDRKKISTQTTASIDNYNYGVVRVIGNANDYNVHVNRASNIHPKLTTSNLDLSSNTRNILNTSDHSDISRGDIIDNESCCCQSSNHREIPETWDTLPLAQVARTSGYEKSSFSNKPPAYPKKTRKESLHRLTSSKNKVVKSSIESNKHLEYFDRLRHDVESLKRRKRVTSSIEREEREMKALRAYNEITLFEDKREMGEKKRRMTEMIYSFTDNTNGLKMQIISSSKLQNKREVPKKNEDDDSSNEIEIANTADSFVEYIASFNNEKLTKDKDYIHLSEHEPSCSRLPSIKGKDAAIMLNLLNRHGSHWFKEELRRILATRNSHVNLKHSESNQDISKLDEFLTSCQKINDIHNAREYKRTRGEEDTSVPFQIPLSYHYSRTRSDLDLHRSFTNETGNTMVLSLMESTISEVPVNTDDLKDFMESLENNEIAKEEEETRTINLPKEDEFEETETLKNNDRNIEINNLLSQPPSNIVSPSPCSRMQEDPIESNDGSNYHDEIRRRNMSLHMMNIARNIGWSLRPNGIVLTNKNLQGRSLESTDHRGNQQRDIIDDITASLVHAAFSHKPEIIIRTFPRDSRSSTDQGNADERSASIFDDIYNTYRLMSTVEEFVLHSNNEVDVSLGDTLTLPDIQEPEDETNDLEDILQSSCDSIETERNFDLCIVVMENDDLSLESISTSVDSLPGDEVVEHDSAEVLPRSSETRKTNIEDPRIDSSSESMTSLKQPSLEMIIAFFSFLLACYVQYLRSYLFTMSDSHRSIYSYRPSEIHSDSAFKTSFSEKSLREQCDVLALSNSMDNANISKLVVQPEDEEGIGVIEFNNDGGDDDEVSVKSTNQQVSSLRDSFDTMYSRSTVESENLISIGDDSSMEDFS</sequence>
<evidence type="ECO:0000256" key="1">
    <source>
        <dbReference type="SAM" id="MobiDB-lite"/>
    </source>
</evidence>
<feature type="compositionally biased region" description="Basic and acidic residues" evidence="1">
    <location>
        <begin position="750"/>
        <end position="759"/>
    </location>
</feature>
<dbReference type="EMBL" id="JAIFRP010000014">
    <property type="protein sequence ID" value="KAK2586175.1"/>
    <property type="molecule type" value="Genomic_DNA"/>
</dbReference>
<proteinExistence type="predicted"/>
<name>A0AAD9VU65_9HYME</name>
<accession>A0AAD9VU65</accession>
<reference evidence="2" key="1">
    <citation type="submission" date="2021-08" db="EMBL/GenBank/DDBJ databases">
        <authorList>
            <person name="Misof B."/>
            <person name="Oliver O."/>
            <person name="Podsiadlowski L."/>
            <person name="Donath A."/>
            <person name="Peters R."/>
            <person name="Mayer C."/>
            <person name="Rust J."/>
            <person name="Gunkel S."/>
            <person name="Lesny P."/>
            <person name="Martin S."/>
            <person name="Oeyen J.P."/>
            <person name="Petersen M."/>
            <person name="Panagiotis P."/>
            <person name="Wilbrandt J."/>
            <person name="Tanja T."/>
        </authorList>
    </citation>
    <scope>NUCLEOTIDE SEQUENCE</scope>
    <source>
        <strain evidence="2">GBR_01_08_01A</strain>
        <tissue evidence="2">Thorax + abdomen</tissue>
    </source>
</reference>